<organism evidence="1 2">
    <name type="scientific">Candidatus Thiomargarita nelsonii</name>
    <dbReference type="NCBI Taxonomy" id="1003181"/>
    <lineage>
        <taxon>Bacteria</taxon>
        <taxon>Pseudomonadati</taxon>
        <taxon>Pseudomonadota</taxon>
        <taxon>Gammaproteobacteria</taxon>
        <taxon>Thiotrichales</taxon>
        <taxon>Thiotrichaceae</taxon>
        <taxon>Thiomargarita</taxon>
    </lineage>
</organism>
<sequence length="87" mass="10125">MTEQDKLVFEQIAGKMATNENLSQRARENSKEQFRIVLEPEVMQAFIERLQGDEKIVDEFMQNNDIRAMIINALLDEVYDQANQGFS</sequence>
<gene>
    <name evidence="1" type="ORF">THIOM_000383</name>
</gene>
<name>A0A176S6Y5_9GAMM</name>
<dbReference type="Proteomes" id="UP000076962">
    <property type="component" value="Unassembled WGS sequence"/>
</dbReference>
<accession>A0A176S6Y5</accession>
<dbReference type="EMBL" id="LUTY01000170">
    <property type="protein sequence ID" value="OAD23770.1"/>
    <property type="molecule type" value="Genomic_DNA"/>
</dbReference>
<evidence type="ECO:0000313" key="1">
    <source>
        <dbReference type="EMBL" id="OAD23770.1"/>
    </source>
</evidence>
<comment type="caution">
    <text evidence="1">The sequence shown here is derived from an EMBL/GenBank/DDBJ whole genome shotgun (WGS) entry which is preliminary data.</text>
</comment>
<evidence type="ECO:0000313" key="2">
    <source>
        <dbReference type="Proteomes" id="UP000076962"/>
    </source>
</evidence>
<dbReference type="AlphaFoldDB" id="A0A176S6Y5"/>
<proteinExistence type="predicted"/>
<protein>
    <submittedName>
        <fullName evidence="1">Type III restriction enzyme, res subunit family</fullName>
    </submittedName>
</protein>
<reference evidence="1 2" key="1">
    <citation type="submission" date="2016-05" db="EMBL/GenBank/DDBJ databases">
        <title>Single-cell genome of chain-forming Candidatus Thiomargarita nelsonii and comparison to other large sulfur-oxidizing bacteria.</title>
        <authorList>
            <person name="Winkel M."/>
            <person name="Salman V."/>
            <person name="Woyke T."/>
            <person name="Schulz-Vogt H."/>
            <person name="Richter M."/>
            <person name="Flood B."/>
            <person name="Bailey J."/>
            <person name="Amann R."/>
            <person name="Mussmann M."/>
        </authorList>
    </citation>
    <scope>NUCLEOTIDE SEQUENCE [LARGE SCALE GENOMIC DNA]</scope>
    <source>
        <strain evidence="1 2">THI036</strain>
    </source>
</reference>
<keyword evidence="2" id="KW-1185">Reference proteome</keyword>